<name>A0A2V5HEE3_ASPV1</name>
<evidence type="ECO:0000313" key="2">
    <source>
        <dbReference type="EMBL" id="PYI20174.1"/>
    </source>
</evidence>
<organism evidence="2 3">
    <name type="scientific">Aspergillus violaceofuscus (strain CBS 115571)</name>
    <dbReference type="NCBI Taxonomy" id="1450538"/>
    <lineage>
        <taxon>Eukaryota</taxon>
        <taxon>Fungi</taxon>
        <taxon>Dikarya</taxon>
        <taxon>Ascomycota</taxon>
        <taxon>Pezizomycotina</taxon>
        <taxon>Eurotiomycetes</taxon>
        <taxon>Eurotiomycetidae</taxon>
        <taxon>Eurotiales</taxon>
        <taxon>Aspergillaceae</taxon>
        <taxon>Aspergillus</taxon>
    </lineage>
</organism>
<sequence length="189" mass="21481">MADLWIAQVPNIVGPAHDFPFDPNIRIYPNWGFFFYYAPFSSKSPAFLDEIIDQLKTFIHCEVNDIDEADRGLPQQIRESLELDVYESLQPRAAPPSIDEIRRHCQNRILLSRSRPPLVPGVLTEVCLLIDDEVVQQLSQAPNPPHRESPGEQRGGTKKRCSLRPSIYFTTRVTGRPSPRTTRDGSRSA</sequence>
<dbReference type="AlphaFoldDB" id="A0A2V5HEE3"/>
<accession>A0A2V5HEE3</accession>
<evidence type="ECO:0000313" key="3">
    <source>
        <dbReference type="Proteomes" id="UP000249829"/>
    </source>
</evidence>
<dbReference type="Proteomes" id="UP000249829">
    <property type="component" value="Unassembled WGS sequence"/>
</dbReference>
<gene>
    <name evidence="2" type="ORF">BO99DRAFT_431866</name>
</gene>
<evidence type="ECO:0000256" key="1">
    <source>
        <dbReference type="SAM" id="MobiDB-lite"/>
    </source>
</evidence>
<proteinExistence type="predicted"/>
<reference evidence="2 3" key="1">
    <citation type="submission" date="2018-02" db="EMBL/GenBank/DDBJ databases">
        <title>The genomes of Aspergillus section Nigri reveals drivers in fungal speciation.</title>
        <authorList>
            <consortium name="DOE Joint Genome Institute"/>
            <person name="Vesth T.C."/>
            <person name="Nybo J."/>
            <person name="Theobald S."/>
            <person name="Brandl J."/>
            <person name="Frisvad J.C."/>
            <person name="Nielsen K.F."/>
            <person name="Lyhne E.K."/>
            <person name="Kogle M.E."/>
            <person name="Kuo A."/>
            <person name="Riley R."/>
            <person name="Clum A."/>
            <person name="Nolan M."/>
            <person name="Lipzen A."/>
            <person name="Salamov A."/>
            <person name="Henrissat B."/>
            <person name="Wiebenga A."/>
            <person name="De vries R.P."/>
            <person name="Grigoriev I.V."/>
            <person name="Mortensen U.H."/>
            <person name="Andersen M.R."/>
            <person name="Baker S.E."/>
        </authorList>
    </citation>
    <scope>NUCLEOTIDE SEQUENCE [LARGE SCALE GENOMIC DNA]</scope>
    <source>
        <strain evidence="2 3">CBS 115571</strain>
    </source>
</reference>
<dbReference type="EMBL" id="KZ825127">
    <property type="protein sequence ID" value="PYI20174.1"/>
    <property type="molecule type" value="Genomic_DNA"/>
</dbReference>
<keyword evidence="3" id="KW-1185">Reference proteome</keyword>
<protein>
    <submittedName>
        <fullName evidence="2">Uncharacterized protein</fullName>
    </submittedName>
</protein>
<feature type="region of interest" description="Disordered" evidence="1">
    <location>
        <begin position="139"/>
        <end position="189"/>
    </location>
</feature>